<evidence type="ECO:0000313" key="2">
    <source>
        <dbReference type="EMBL" id="QJA70792.1"/>
    </source>
</evidence>
<gene>
    <name evidence="2" type="ORF">MM415A03559_0004</name>
    <name evidence="3" type="ORF">MM415B02082_0002</name>
    <name evidence="1" type="ORF">TM448A01721_0021</name>
    <name evidence="4" type="ORF">TM448B02568_0004</name>
</gene>
<dbReference type="AlphaFoldDB" id="A0A6H1ZS33"/>
<protein>
    <submittedName>
        <fullName evidence="1">Uncharacterized protein</fullName>
    </submittedName>
</protein>
<dbReference type="EMBL" id="MT142634">
    <property type="protein sequence ID" value="QJA86424.1"/>
    <property type="molecule type" value="Genomic_DNA"/>
</dbReference>
<evidence type="ECO:0000313" key="1">
    <source>
        <dbReference type="EMBL" id="QJA50384.1"/>
    </source>
</evidence>
<name>A0A6H1ZS33_9ZZZZ</name>
<accession>A0A6H1ZS33</accession>
<sequence>MNYPQTKNNLNTFELSTVIYKDDLYVEQKDTDSKLIKITIKNLSCNTCLVNIPSNVIIEYCAKHNIEMSIVKSKISEKEIKVGETISLF</sequence>
<reference evidence="1" key="1">
    <citation type="submission" date="2020-03" db="EMBL/GenBank/DDBJ databases">
        <title>The deep terrestrial virosphere.</title>
        <authorList>
            <person name="Holmfeldt K."/>
            <person name="Nilsson E."/>
            <person name="Simone D."/>
            <person name="Lopez-Fernandez M."/>
            <person name="Wu X."/>
            <person name="de Brujin I."/>
            <person name="Lundin D."/>
            <person name="Andersson A."/>
            <person name="Bertilsson S."/>
            <person name="Dopson M."/>
        </authorList>
    </citation>
    <scope>NUCLEOTIDE SEQUENCE</scope>
    <source>
        <strain evidence="2">MM415A03559</strain>
        <strain evidence="3">MM415B02082</strain>
        <strain evidence="1">TM448A01721</strain>
        <strain evidence="4">TM448B02568</strain>
    </source>
</reference>
<evidence type="ECO:0000313" key="4">
    <source>
        <dbReference type="EMBL" id="QJI01453.1"/>
    </source>
</evidence>
<organism evidence="1">
    <name type="scientific">viral metagenome</name>
    <dbReference type="NCBI Taxonomy" id="1070528"/>
    <lineage>
        <taxon>unclassified sequences</taxon>
        <taxon>metagenomes</taxon>
        <taxon>organismal metagenomes</taxon>
    </lineage>
</organism>
<dbReference type="EMBL" id="MT141821">
    <property type="protein sequence ID" value="QJA70792.1"/>
    <property type="molecule type" value="Genomic_DNA"/>
</dbReference>
<dbReference type="EMBL" id="MT144191">
    <property type="protein sequence ID" value="QJA50384.1"/>
    <property type="molecule type" value="Genomic_DNA"/>
</dbReference>
<proteinExistence type="predicted"/>
<dbReference type="EMBL" id="MT144925">
    <property type="protein sequence ID" value="QJI01453.1"/>
    <property type="molecule type" value="Genomic_DNA"/>
</dbReference>
<evidence type="ECO:0000313" key="3">
    <source>
        <dbReference type="EMBL" id="QJA86424.1"/>
    </source>
</evidence>